<dbReference type="AlphaFoldDB" id="A0A4Q7KI54"/>
<dbReference type="RefSeq" id="WP_130346573.1">
    <property type="nucleotide sequence ID" value="NZ_SGWQ01000009.1"/>
</dbReference>
<sequence>MRPDAFVVRQRLRIGGVISGALLVASTYVILLAVLTVPWWIGQVFNEVNGIGSFLITCAGVLVVIGLPAAVAVVAASRPGNAALRRRELVLDADGMWIYESALWWTPPRLIPWAAASPMRGVPWDYLVFGDPPQGACRLVYLTASPEEIVAHGRHWYPGLEFADER</sequence>
<dbReference type="EMBL" id="SGWQ01000009">
    <property type="protein sequence ID" value="RZS34254.1"/>
    <property type="molecule type" value="Genomic_DNA"/>
</dbReference>
<gene>
    <name evidence="2" type="ORF">EV193_10941</name>
</gene>
<keyword evidence="3" id="KW-1185">Reference proteome</keyword>
<evidence type="ECO:0000313" key="3">
    <source>
        <dbReference type="Proteomes" id="UP000294257"/>
    </source>
</evidence>
<dbReference type="Proteomes" id="UP000294257">
    <property type="component" value="Unassembled WGS sequence"/>
</dbReference>
<keyword evidence="1" id="KW-0812">Transmembrane</keyword>
<evidence type="ECO:0000256" key="1">
    <source>
        <dbReference type="SAM" id="Phobius"/>
    </source>
</evidence>
<reference evidence="2 3" key="1">
    <citation type="submission" date="2019-02" db="EMBL/GenBank/DDBJ databases">
        <title>Genomic Encyclopedia of Type Strains, Phase IV (KMG-IV): sequencing the most valuable type-strain genomes for metagenomic binning, comparative biology and taxonomic classification.</title>
        <authorList>
            <person name="Goeker M."/>
        </authorList>
    </citation>
    <scope>NUCLEOTIDE SEQUENCE [LARGE SCALE GENOMIC DNA]</scope>
    <source>
        <strain evidence="2 3">DSM 101727</strain>
    </source>
</reference>
<protein>
    <submittedName>
        <fullName evidence="2">Uncharacterized protein</fullName>
    </submittedName>
</protein>
<proteinExistence type="predicted"/>
<comment type="caution">
    <text evidence="2">The sequence shown here is derived from an EMBL/GenBank/DDBJ whole genome shotgun (WGS) entry which is preliminary data.</text>
</comment>
<name>A0A4Q7KI54_9PSEU</name>
<feature type="transmembrane region" description="Helical" evidence="1">
    <location>
        <begin position="12"/>
        <end position="41"/>
    </location>
</feature>
<dbReference type="OrthoDB" id="3680448at2"/>
<evidence type="ECO:0000313" key="2">
    <source>
        <dbReference type="EMBL" id="RZS34254.1"/>
    </source>
</evidence>
<organism evidence="2 3">
    <name type="scientific">Herbihabitans rhizosphaerae</name>
    <dbReference type="NCBI Taxonomy" id="1872711"/>
    <lineage>
        <taxon>Bacteria</taxon>
        <taxon>Bacillati</taxon>
        <taxon>Actinomycetota</taxon>
        <taxon>Actinomycetes</taxon>
        <taxon>Pseudonocardiales</taxon>
        <taxon>Pseudonocardiaceae</taxon>
        <taxon>Herbihabitans</taxon>
    </lineage>
</organism>
<feature type="transmembrane region" description="Helical" evidence="1">
    <location>
        <begin position="53"/>
        <end position="77"/>
    </location>
</feature>
<accession>A0A4Q7KI54</accession>
<keyword evidence="1" id="KW-1133">Transmembrane helix</keyword>
<keyword evidence="1" id="KW-0472">Membrane</keyword>